<dbReference type="OrthoDB" id="9797478at2"/>
<protein>
    <submittedName>
        <fullName evidence="2">Helix-turn-helix domain-containing protein</fullName>
    </submittedName>
</protein>
<comment type="caution">
    <text evidence="2">The sequence shown here is derived from an EMBL/GenBank/DDBJ whole genome shotgun (WGS) entry which is preliminary data.</text>
</comment>
<proteinExistence type="predicted"/>
<reference evidence="2 3" key="1">
    <citation type="submission" date="2018-12" db="EMBL/GenBank/DDBJ databases">
        <authorList>
            <person name="Grouzdev D.S."/>
            <person name="Krutkina M.S."/>
        </authorList>
    </citation>
    <scope>NUCLEOTIDE SEQUENCE [LARGE SCALE GENOMIC DNA]</scope>
    <source>
        <strain evidence="2 3">RmlP026</strain>
    </source>
</reference>
<evidence type="ECO:0000313" key="3">
    <source>
        <dbReference type="Proteomes" id="UP000290759"/>
    </source>
</evidence>
<dbReference type="InterPro" id="IPR010982">
    <property type="entry name" value="Lambda_DNA-bd_dom_sf"/>
</dbReference>
<organism evidence="2 3">
    <name type="scientific">Lichenibacterium minor</name>
    <dbReference type="NCBI Taxonomy" id="2316528"/>
    <lineage>
        <taxon>Bacteria</taxon>
        <taxon>Pseudomonadati</taxon>
        <taxon>Pseudomonadota</taxon>
        <taxon>Alphaproteobacteria</taxon>
        <taxon>Hyphomicrobiales</taxon>
        <taxon>Lichenihabitantaceae</taxon>
        <taxon>Lichenibacterium</taxon>
    </lineage>
</organism>
<sequence length="129" mass="14384">MKTRAEMLARLPAVRREAIEKEARELILKEKVLRRLRTDQGLSQKAVAETMGIGQDCVSRLERRGDCLVSTMRDYVEAVGGHLRLVADFPGVGLVEIVAEDMRSLVQQERPTASNCNSAEADHLQLAHC</sequence>
<reference evidence="2 3" key="2">
    <citation type="submission" date="2019-02" db="EMBL/GenBank/DDBJ databases">
        <title>'Lichenibacterium ramalinii' gen. nov. sp. nov., 'Lichenibacterium minor' gen. nov. sp. nov.</title>
        <authorList>
            <person name="Pankratov T."/>
        </authorList>
    </citation>
    <scope>NUCLEOTIDE SEQUENCE [LARGE SCALE GENOMIC DNA]</scope>
    <source>
        <strain evidence="2 3">RmlP026</strain>
    </source>
</reference>
<dbReference type="Pfam" id="PF01381">
    <property type="entry name" value="HTH_3"/>
    <property type="match status" value="1"/>
</dbReference>
<dbReference type="SMART" id="SM00530">
    <property type="entry name" value="HTH_XRE"/>
    <property type="match status" value="1"/>
</dbReference>
<keyword evidence="3" id="KW-1185">Reference proteome</keyword>
<dbReference type="RefSeq" id="WP_129229318.1">
    <property type="nucleotide sequence ID" value="NZ_QYBB01000048.1"/>
</dbReference>
<name>A0A4Q2U1G9_9HYPH</name>
<dbReference type="Proteomes" id="UP000290759">
    <property type="component" value="Unassembled WGS sequence"/>
</dbReference>
<dbReference type="CDD" id="cd00093">
    <property type="entry name" value="HTH_XRE"/>
    <property type="match status" value="1"/>
</dbReference>
<dbReference type="PROSITE" id="PS50943">
    <property type="entry name" value="HTH_CROC1"/>
    <property type="match status" value="1"/>
</dbReference>
<dbReference type="AlphaFoldDB" id="A0A4Q2U1G9"/>
<feature type="domain" description="HTH cro/C1-type" evidence="1">
    <location>
        <begin position="33"/>
        <end position="63"/>
    </location>
</feature>
<dbReference type="InterPro" id="IPR001387">
    <property type="entry name" value="Cro/C1-type_HTH"/>
</dbReference>
<dbReference type="Gene3D" id="1.10.260.40">
    <property type="entry name" value="lambda repressor-like DNA-binding domains"/>
    <property type="match status" value="1"/>
</dbReference>
<dbReference type="EMBL" id="QYBB01000048">
    <property type="protein sequence ID" value="RYC29538.1"/>
    <property type="molecule type" value="Genomic_DNA"/>
</dbReference>
<gene>
    <name evidence="2" type="ORF">D3273_23410</name>
</gene>
<evidence type="ECO:0000259" key="1">
    <source>
        <dbReference type="PROSITE" id="PS50943"/>
    </source>
</evidence>
<dbReference type="SUPFAM" id="SSF47413">
    <property type="entry name" value="lambda repressor-like DNA-binding domains"/>
    <property type="match status" value="1"/>
</dbReference>
<accession>A0A4Q2U1G9</accession>
<evidence type="ECO:0000313" key="2">
    <source>
        <dbReference type="EMBL" id="RYC29538.1"/>
    </source>
</evidence>
<dbReference type="GO" id="GO:0003677">
    <property type="term" value="F:DNA binding"/>
    <property type="evidence" value="ECO:0007669"/>
    <property type="project" value="InterPro"/>
</dbReference>